<dbReference type="SUPFAM" id="SSF51246">
    <property type="entry name" value="Rudiment single hybrid motif"/>
    <property type="match status" value="1"/>
</dbReference>
<dbReference type="SUPFAM" id="SSF52440">
    <property type="entry name" value="PreATP-grasp domain"/>
    <property type="match status" value="1"/>
</dbReference>
<dbReference type="InterPro" id="IPR005481">
    <property type="entry name" value="BC-like_N"/>
</dbReference>
<evidence type="ECO:0000256" key="9">
    <source>
        <dbReference type="ARBA" id="ARBA00022842"/>
    </source>
</evidence>
<keyword evidence="6" id="KW-0479">Metal-binding</keyword>
<dbReference type="RefSeq" id="WP_075363720.1">
    <property type="nucleotide sequence ID" value="NZ_MLBF01000004.1"/>
</dbReference>
<dbReference type="NCBIfam" id="NF006367">
    <property type="entry name" value="PRK08591.1"/>
    <property type="match status" value="1"/>
</dbReference>
<dbReference type="InterPro" id="IPR011054">
    <property type="entry name" value="Rudment_hybrid_motif"/>
</dbReference>
<evidence type="ECO:0000256" key="2">
    <source>
        <dbReference type="ARBA" id="ARBA00004956"/>
    </source>
</evidence>
<evidence type="ECO:0000256" key="7">
    <source>
        <dbReference type="ARBA" id="ARBA00022741"/>
    </source>
</evidence>
<dbReference type="FunFam" id="3.30.1490.20:FF:000018">
    <property type="entry name" value="Biotin carboxylase"/>
    <property type="match status" value="1"/>
</dbReference>
<dbReference type="UniPathway" id="UPA00655">
    <property type="reaction ID" value="UER00711"/>
</dbReference>
<dbReference type="EC" id="6.3.4.14" evidence="4 13"/>
<keyword evidence="5 13" id="KW-0436">Ligase</keyword>
<evidence type="ECO:0000259" key="14">
    <source>
        <dbReference type="PROSITE" id="PS50975"/>
    </source>
</evidence>
<evidence type="ECO:0000256" key="3">
    <source>
        <dbReference type="ARBA" id="ARBA00011750"/>
    </source>
</evidence>
<evidence type="ECO:0000256" key="5">
    <source>
        <dbReference type="ARBA" id="ARBA00022598"/>
    </source>
</evidence>
<dbReference type="InterPro" id="IPR011764">
    <property type="entry name" value="Biotin_carboxylation_dom"/>
</dbReference>
<dbReference type="SMART" id="SM00878">
    <property type="entry name" value="Biotin_carb_C"/>
    <property type="match status" value="1"/>
</dbReference>
<dbReference type="InterPro" id="IPR051602">
    <property type="entry name" value="ACC_Biotin_Carboxylase"/>
</dbReference>
<reference evidence="16 17" key="1">
    <citation type="submission" date="2016-09" db="EMBL/GenBank/DDBJ databases">
        <title>Complete genome of Desulfosporosinus sp. OL.</title>
        <authorList>
            <person name="Mardanov A."/>
            <person name="Beletsky A."/>
            <person name="Panova A."/>
            <person name="Karnachuk O."/>
            <person name="Ravin N."/>
        </authorList>
    </citation>
    <scope>NUCLEOTIDE SEQUENCE [LARGE SCALE GENOMIC DNA]</scope>
    <source>
        <strain evidence="16 17">OL</strain>
    </source>
</reference>
<evidence type="ECO:0000256" key="13">
    <source>
        <dbReference type="RuleBase" id="RU365063"/>
    </source>
</evidence>
<dbReference type="STRING" id="1888891.DSOL_0959"/>
<comment type="pathway">
    <text evidence="2 13">Lipid metabolism; malonyl-CoA biosynthesis; malonyl-CoA from acetyl-CoA: step 1/1.</text>
</comment>
<dbReference type="Gene3D" id="3.30.470.20">
    <property type="entry name" value="ATP-grasp fold, B domain"/>
    <property type="match status" value="1"/>
</dbReference>
<accession>A0A1Q8R0T3</accession>
<keyword evidence="13" id="KW-0276">Fatty acid metabolism</keyword>
<evidence type="ECO:0000259" key="15">
    <source>
        <dbReference type="PROSITE" id="PS50979"/>
    </source>
</evidence>
<dbReference type="InterPro" id="IPR005479">
    <property type="entry name" value="CPAse_ATP-bd"/>
</dbReference>
<dbReference type="Proteomes" id="UP000186102">
    <property type="component" value="Unassembled WGS sequence"/>
</dbReference>
<dbReference type="PANTHER" id="PTHR48095:SF2">
    <property type="entry name" value="BIOTIN CARBOXYLASE, CHLOROPLASTIC"/>
    <property type="match status" value="1"/>
</dbReference>
<feature type="domain" description="Biotin carboxylation" evidence="15">
    <location>
        <begin position="1"/>
        <end position="442"/>
    </location>
</feature>
<evidence type="ECO:0000256" key="1">
    <source>
        <dbReference type="ARBA" id="ARBA00003761"/>
    </source>
</evidence>
<dbReference type="PROSITE" id="PS50979">
    <property type="entry name" value="BC"/>
    <property type="match status" value="1"/>
</dbReference>
<protein>
    <recommendedName>
        <fullName evidence="4 13">Biotin carboxylase</fullName>
        <ecNumber evidence="4 13">6.3.4.14</ecNumber>
    </recommendedName>
    <alternativeName>
        <fullName evidence="13">Acetyl-coenzyme A carboxylase biotin carboxylase subunit A</fullName>
    </alternativeName>
</protein>
<gene>
    <name evidence="16" type="ORF">DSOL_0959</name>
</gene>
<feature type="domain" description="ATP-grasp" evidence="14">
    <location>
        <begin position="117"/>
        <end position="314"/>
    </location>
</feature>
<dbReference type="InterPro" id="IPR011761">
    <property type="entry name" value="ATP-grasp"/>
</dbReference>
<evidence type="ECO:0000256" key="4">
    <source>
        <dbReference type="ARBA" id="ARBA00013263"/>
    </source>
</evidence>
<dbReference type="Pfam" id="PF02785">
    <property type="entry name" value="Biotin_carb_C"/>
    <property type="match status" value="1"/>
</dbReference>
<evidence type="ECO:0000256" key="11">
    <source>
        <dbReference type="ARBA" id="ARBA00048600"/>
    </source>
</evidence>
<evidence type="ECO:0000256" key="10">
    <source>
        <dbReference type="ARBA" id="ARBA00023267"/>
    </source>
</evidence>
<keyword evidence="7 12" id="KW-0547">Nucleotide-binding</keyword>
<proteinExistence type="predicted"/>
<dbReference type="InterPro" id="IPR005482">
    <property type="entry name" value="Biotin_COase_C"/>
</dbReference>
<dbReference type="NCBIfam" id="TIGR00514">
    <property type="entry name" value="accC"/>
    <property type="match status" value="1"/>
</dbReference>
<dbReference type="GO" id="GO:0005524">
    <property type="term" value="F:ATP binding"/>
    <property type="evidence" value="ECO:0007669"/>
    <property type="project" value="UniProtKB-UniRule"/>
</dbReference>
<dbReference type="OrthoDB" id="9807469at2"/>
<dbReference type="SUPFAM" id="SSF56059">
    <property type="entry name" value="Glutathione synthetase ATP-binding domain-like"/>
    <property type="match status" value="1"/>
</dbReference>
<comment type="caution">
    <text evidence="16">The sequence shown here is derived from an EMBL/GenBank/DDBJ whole genome shotgun (WGS) entry which is preliminary data.</text>
</comment>
<dbReference type="EMBL" id="MLBF01000004">
    <property type="protein sequence ID" value="OLN33232.1"/>
    <property type="molecule type" value="Genomic_DNA"/>
</dbReference>
<name>A0A1Q8R0T3_9FIRM</name>
<evidence type="ECO:0000256" key="6">
    <source>
        <dbReference type="ARBA" id="ARBA00022723"/>
    </source>
</evidence>
<keyword evidence="9" id="KW-0460">Magnesium</keyword>
<dbReference type="GO" id="GO:0004075">
    <property type="term" value="F:biotin carboxylase activity"/>
    <property type="evidence" value="ECO:0007669"/>
    <property type="project" value="UniProtKB-EC"/>
</dbReference>
<dbReference type="PROSITE" id="PS50975">
    <property type="entry name" value="ATP_GRASP"/>
    <property type="match status" value="1"/>
</dbReference>
<keyword evidence="13" id="KW-0444">Lipid biosynthesis</keyword>
<dbReference type="PROSITE" id="PS00867">
    <property type="entry name" value="CPSASE_2"/>
    <property type="match status" value="1"/>
</dbReference>
<dbReference type="InterPro" id="IPR004549">
    <property type="entry name" value="Acetyl_CoA_COase_biotin_COase"/>
</dbReference>
<evidence type="ECO:0000256" key="12">
    <source>
        <dbReference type="PROSITE-ProRule" id="PRU00409"/>
    </source>
</evidence>
<evidence type="ECO:0000313" key="17">
    <source>
        <dbReference type="Proteomes" id="UP000186102"/>
    </source>
</evidence>
<dbReference type="PANTHER" id="PTHR48095">
    <property type="entry name" value="PYRUVATE CARBOXYLASE SUBUNIT A"/>
    <property type="match status" value="1"/>
</dbReference>
<organism evidence="16 17">
    <name type="scientific">Desulfosporosinus metallidurans</name>
    <dbReference type="NCBI Taxonomy" id="1888891"/>
    <lineage>
        <taxon>Bacteria</taxon>
        <taxon>Bacillati</taxon>
        <taxon>Bacillota</taxon>
        <taxon>Clostridia</taxon>
        <taxon>Eubacteriales</taxon>
        <taxon>Desulfitobacteriaceae</taxon>
        <taxon>Desulfosporosinus</taxon>
    </lineage>
</organism>
<keyword evidence="10 13" id="KW-0092">Biotin</keyword>
<dbReference type="GO" id="GO:0046872">
    <property type="term" value="F:metal ion binding"/>
    <property type="evidence" value="ECO:0007669"/>
    <property type="project" value="UniProtKB-KW"/>
</dbReference>
<dbReference type="GO" id="GO:2001295">
    <property type="term" value="P:malonyl-CoA biosynthetic process"/>
    <property type="evidence" value="ECO:0007669"/>
    <property type="project" value="UniProtKB-UniPathway"/>
</dbReference>
<comment type="subunit">
    <text evidence="3 13">Acetyl-CoA carboxylase is a heterohexamer of biotin carboxyl carrier protein, biotin carboxylase and the two subunits of carboxyl transferase in a 2:2 complex.</text>
</comment>
<dbReference type="GO" id="GO:0006633">
    <property type="term" value="P:fatty acid biosynthetic process"/>
    <property type="evidence" value="ECO:0007669"/>
    <property type="project" value="UniProtKB-KW"/>
</dbReference>
<keyword evidence="13" id="KW-0443">Lipid metabolism</keyword>
<dbReference type="Pfam" id="PF00289">
    <property type="entry name" value="Biotin_carb_N"/>
    <property type="match status" value="1"/>
</dbReference>
<keyword evidence="17" id="KW-1185">Reference proteome</keyword>
<sequence length="511" mass="56912">MFRKILIANRGEIAVRIMRTCQEMQIKTVAIYTEVDSHSLHVQLADEAVKCVSGTGYLAIDWIIQTALEMGAQAIHPGYGFLAENPVFAAKIQEAGLVFIGPDAQTMALMGDKAKARETMVSYGFPVVPGGTGVVTSDEETLQMARKLGYPVLIKAVAGGGGRGMRLALQEDQLLQSLESARSEANSCFGNQDVYLEKYLVGCRHVEMQILADNYGQVVTLGERDCSIQRRHQKLIEESPSPALTPELRARMSEVSHDAAEAVRYRGVGTLEFLLDQDYNFYFMEMNTRIQVEHTVTELVCGLDLIKEQIRIAAGEPLGYDQSDIRLTGWAMECRINAEDPVTFMPSPGKIEYYRPPGGFGVRVDSAAYSGYTVSPYYDSLISKLVVYGQTRVDVLTRMQRALAEFSIRGVKTTIPFHQRILADQDFQRGEFTTDFIQQKLDSDVQSSQEYPTHLDQDDEARDTLLAAVLSAAIETYENSENERYRIINIQPTGKMRSSWRMVGLCGGGLQ</sequence>
<evidence type="ECO:0000313" key="16">
    <source>
        <dbReference type="EMBL" id="OLN33232.1"/>
    </source>
</evidence>
<dbReference type="AlphaFoldDB" id="A0A1Q8R0T3"/>
<keyword evidence="8 12" id="KW-0067">ATP-binding</keyword>
<comment type="catalytic activity">
    <reaction evidence="11 13">
        <text>N(6)-biotinyl-L-lysyl-[protein] + hydrogencarbonate + ATP = N(6)-carboxybiotinyl-L-lysyl-[protein] + ADP + phosphate + H(+)</text>
        <dbReference type="Rhea" id="RHEA:13501"/>
        <dbReference type="Rhea" id="RHEA-COMP:10505"/>
        <dbReference type="Rhea" id="RHEA-COMP:10506"/>
        <dbReference type="ChEBI" id="CHEBI:15378"/>
        <dbReference type="ChEBI" id="CHEBI:17544"/>
        <dbReference type="ChEBI" id="CHEBI:30616"/>
        <dbReference type="ChEBI" id="CHEBI:43474"/>
        <dbReference type="ChEBI" id="CHEBI:83144"/>
        <dbReference type="ChEBI" id="CHEBI:83145"/>
        <dbReference type="ChEBI" id="CHEBI:456216"/>
        <dbReference type="EC" id="6.3.4.14"/>
    </reaction>
</comment>
<dbReference type="InterPro" id="IPR016185">
    <property type="entry name" value="PreATP-grasp_dom_sf"/>
</dbReference>
<dbReference type="FunFam" id="3.40.50.20:FF:000010">
    <property type="entry name" value="Propionyl-CoA carboxylase subunit alpha"/>
    <property type="match status" value="1"/>
</dbReference>
<keyword evidence="13" id="KW-0275">Fatty acid biosynthesis</keyword>
<evidence type="ECO:0000256" key="8">
    <source>
        <dbReference type="ARBA" id="ARBA00022840"/>
    </source>
</evidence>
<dbReference type="Pfam" id="PF02786">
    <property type="entry name" value="CPSase_L_D2"/>
    <property type="match status" value="1"/>
</dbReference>
<comment type="function">
    <text evidence="1 13">This protein is a component of the acetyl coenzyme A carboxylase complex; first, biotin carboxylase catalyzes the carboxylation of the carrier protein and then the transcarboxylase transfers the carboxyl group to form malonyl-CoA.</text>
</comment>